<feature type="compositionally biased region" description="Basic and acidic residues" evidence="1">
    <location>
        <begin position="103"/>
        <end position="119"/>
    </location>
</feature>
<dbReference type="AlphaFoldDB" id="H1Y491"/>
<keyword evidence="2" id="KW-0732">Signal</keyword>
<dbReference type="HOGENOM" id="CLU_2058744_0_0_10"/>
<evidence type="ECO:0000313" key="4">
    <source>
        <dbReference type="Proteomes" id="UP000002774"/>
    </source>
</evidence>
<evidence type="ECO:0000256" key="2">
    <source>
        <dbReference type="SAM" id="SignalP"/>
    </source>
</evidence>
<protein>
    <recommendedName>
        <fullName evidence="5">Secreted protein</fullName>
    </recommendedName>
</protein>
<dbReference type="RefSeq" id="WP_008505599.1">
    <property type="nucleotide sequence ID" value="NZ_CM001403.1"/>
</dbReference>
<evidence type="ECO:0008006" key="5">
    <source>
        <dbReference type="Google" id="ProtNLM"/>
    </source>
</evidence>
<feature type="chain" id="PRO_5003558247" description="Secreted protein" evidence="2">
    <location>
        <begin position="22"/>
        <end position="119"/>
    </location>
</feature>
<evidence type="ECO:0000256" key="1">
    <source>
        <dbReference type="SAM" id="MobiDB-lite"/>
    </source>
</evidence>
<dbReference type="EMBL" id="CM001403">
    <property type="protein sequence ID" value="EHQ25725.1"/>
    <property type="molecule type" value="Genomic_DNA"/>
</dbReference>
<feature type="signal peptide" evidence="2">
    <location>
        <begin position="1"/>
        <end position="21"/>
    </location>
</feature>
<feature type="region of interest" description="Disordered" evidence="1">
    <location>
        <begin position="71"/>
        <end position="119"/>
    </location>
</feature>
<dbReference type="OrthoDB" id="800108at2"/>
<keyword evidence="4" id="KW-1185">Reference proteome</keyword>
<feature type="compositionally biased region" description="Basic and acidic residues" evidence="1">
    <location>
        <begin position="71"/>
        <end position="80"/>
    </location>
</feature>
<proteinExistence type="predicted"/>
<name>H1Y491_9SPHI</name>
<sequence>MMKRLVYVFFVMISSSGLSFAKGINKLSSFPVKITSFNISADLIDDAVDTTKTKKPNQEADDKKKIKEIAKAKRQSKPEKLGTVAPTDTLGNKIKIKVRRQRRPEGLERPPEIPRRNNN</sequence>
<accession>H1Y491</accession>
<gene>
    <name evidence="3" type="ORF">Mucpa_1567</name>
</gene>
<dbReference type="Proteomes" id="UP000002774">
    <property type="component" value="Chromosome"/>
</dbReference>
<reference evidence="3" key="1">
    <citation type="submission" date="2011-09" db="EMBL/GenBank/DDBJ databases">
        <title>The permanent draft genome of Mucilaginibacter paludis DSM 18603.</title>
        <authorList>
            <consortium name="US DOE Joint Genome Institute (JGI-PGF)"/>
            <person name="Lucas S."/>
            <person name="Han J."/>
            <person name="Lapidus A."/>
            <person name="Bruce D."/>
            <person name="Goodwin L."/>
            <person name="Pitluck S."/>
            <person name="Peters L."/>
            <person name="Kyrpides N."/>
            <person name="Mavromatis K."/>
            <person name="Ivanova N."/>
            <person name="Mikhailova N."/>
            <person name="Held B."/>
            <person name="Detter J.C."/>
            <person name="Tapia R."/>
            <person name="Han C."/>
            <person name="Land M."/>
            <person name="Hauser L."/>
            <person name="Markowitz V."/>
            <person name="Cheng J.-F."/>
            <person name="Hugenholtz P."/>
            <person name="Woyke T."/>
            <person name="Wu D."/>
            <person name="Tindall B."/>
            <person name="Brambilla E."/>
            <person name="Klenk H.-P."/>
            <person name="Eisen J.A."/>
        </authorList>
    </citation>
    <scope>NUCLEOTIDE SEQUENCE [LARGE SCALE GENOMIC DNA]</scope>
    <source>
        <strain evidence="3">DSM 18603</strain>
    </source>
</reference>
<dbReference type="STRING" id="714943.Mucpa_1567"/>
<evidence type="ECO:0000313" key="3">
    <source>
        <dbReference type="EMBL" id="EHQ25725.1"/>
    </source>
</evidence>
<organism evidence="3 4">
    <name type="scientific">Mucilaginibacter paludis DSM 18603</name>
    <dbReference type="NCBI Taxonomy" id="714943"/>
    <lineage>
        <taxon>Bacteria</taxon>
        <taxon>Pseudomonadati</taxon>
        <taxon>Bacteroidota</taxon>
        <taxon>Sphingobacteriia</taxon>
        <taxon>Sphingobacteriales</taxon>
        <taxon>Sphingobacteriaceae</taxon>
        <taxon>Mucilaginibacter</taxon>
    </lineage>
</organism>